<dbReference type="Proteomes" id="UP000780801">
    <property type="component" value="Unassembled WGS sequence"/>
</dbReference>
<dbReference type="EMBL" id="JAABOA010001159">
    <property type="protein sequence ID" value="KAF9582154.1"/>
    <property type="molecule type" value="Genomic_DNA"/>
</dbReference>
<dbReference type="AlphaFoldDB" id="A0A9P6FVH0"/>
<evidence type="ECO:0000256" key="1">
    <source>
        <dbReference type="SAM" id="SignalP"/>
    </source>
</evidence>
<feature type="chain" id="PRO_5040497173" evidence="1">
    <location>
        <begin position="20"/>
        <end position="166"/>
    </location>
</feature>
<organism evidence="2 3">
    <name type="scientific">Lunasporangiospora selenospora</name>
    <dbReference type="NCBI Taxonomy" id="979761"/>
    <lineage>
        <taxon>Eukaryota</taxon>
        <taxon>Fungi</taxon>
        <taxon>Fungi incertae sedis</taxon>
        <taxon>Mucoromycota</taxon>
        <taxon>Mortierellomycotina</taxon>
        <taxon>Mortierellomycetes</taxon>
        <taxon>Mortierellales</taxon>
        <taxon>Mortierellaceae</taxon>
        <taxon>Lunasporangiospora</taxon>
    </lineage>
</organism>
<proteinExistence type="predicted"/>
<sequence length="166" mass="17511">MKLISLVVIAANAIAIANAGNISWKDLDTEGQYSAGVAILQANKQISTQGVGGCAITVAGCIGAALGSCFCVAGPQAAVCTTSGLPNILGGFFTSTFTSANYECNDIPLRGHDAKTIRCKAAKVWMANLKNNIPGNAEMIREYSKCFEKVPVCKIKECWRSQSIEM</sequence>
<protein>
    <submittedName>
        <fullName evidence="2">Uncharacterized protein</fullName>
    </submittedName>
</protein>
<name>A0A9P6FVH0_9FUNG</name>
<evidence type="ECO:0000313" key="3">
    <source>
        <dbReference type="Proteomes" id="UP000780801"/>
    </source>
</evidence>
<gene>
    <name evidence="2" type="ORF">BGW38_000573</name>
</gene>
<keyword evidence="1" id="KW-0732">Signal</keyword>
<accession>A0A9P6FVH0</accession>
<comment type="caution">
    <text evidence="2">The sequence shown here is derived from an EMBL/GenBank/DDBJ whole genome shotgun (WGS) entry which is preliminary data.</text>
</comment>
<evidence type="ECO:0000313" key="2">
    <source>
        <dbReference type="EMBL" id="KAF9582154.1"/>
    </source>
</evidence>
<feature type="signal peptide" evidence="1">
    <location>
        <begin position="1"/>
        <end position="19"/>
    </location>
</feature>
<keyword evidence="3" id="KW-1185">Reference proteome</keyword>
<reference evidence="2" key="1">
    <citation type="journal article" date="2020" name="Fungal Divers.">
        <title>Resolving the Mortierellaceae phylogeny through synthesis of multi-gene phylogenetics and phylogenomics.</title>
        <authorList>
            <person name="Vandepol N."/>
            <person name="Liber J."/>
            <person name="Desiro A."/>
            <person name="Na H."/>
            <person name="Kennedy M."/>
            <person name="Barry K."/>
            <person name="Grigoriev I.V."/>
            <person name="Miller A.N."/>
            <person name="O'Donnell K."/>
            <person name="Stajich J.E."/>
            <person name="Bonito G."/>
        </authorList>
    </citation>
    <scope>NUCLEOTIDE SEQUENCE</scope>
    <source>
        <strain evidence="2">KOD1015</strain>
    </source>
</reference>